<feature type="domain" description="Helix-hairpin-helix DNA-binding motif class 1" evidence="2">
    <location>
        <begin position="148"/>
        <end position="167"/>
    </location>
</feature>
<dbReference type="GO" id="GO:0006281">
    <property type="term" value="P:DNA repair"/>
    <property type="evidence" value="ECO:0007669"/>
    <property type="project" value="InterPro"/>
</dbReference>
<dbReference type="NCBIfam" id="TIGR00426">
    <property type="entry name" value="competence protein ComEA helix-hairpin-helix repeat region"/>
    <property type="match status" value="1"/>
</dbReference>
<dbReference type="InterPro" id="IPR003583">
    <property type="entry name" value="Hlx-hairpin-Hlx_DNA-bd_motif"/>
</dbReference>
<dbReference type="SUPFAM" id="SSF47781">
    <property type="entry name" value="RuvA domain 2-like"/>
    <property type="match status" value="1"/>
</dbReference>
<dbReference type="InterPro" id="IPR051675">
    <property type="entry name" value="Endo/Exo/Phosphatase_dom_1"/>
</dbReference>
<comment type="caution">
    <text evidence="3">The sequence shown here is derived from an EMBL/GenBank/DDBJ whole genome shotgun (WGS) entry which is preliminary data.</text>
</comment>
<dbReference type="Pfam" id="PF12836">
    <property type="entry name" value="HHH_3"/>
    <property type="match status" value="1"/>
</dbReference>
<evidence type="ECO:0000313" key="4">
    <source>
        <dbReference type="Proteomes" id="UP000618733"/>
    </source>
</evidence>
<feature type="region of interest" description="Disordered" evidence="1">
    <location>
        <begin position="1"/>
        <end position="47"/>
    </location>
</feature>
<name>A0A934QAI3_9MICO</name>
<evidence type="ECO:0000256" key="1">
    <source>
        <dbReference type="SAM" id="MobiDB-lite"/>
    </source>
</evidence>
<gene>
    <name evidence="3" type="ORF">JD292_03620</name>
</gene>
<feature type="domain" description="Helix-hairpin-helix DNA-binding motif class 1" evidence="2">
    <location>
        <begin position="178"/>
        <end position="197"/>
    </location>
</feature>
<dbReference type="Pfam" id="PF10531">
    <property type="entry name" value="SLBB"/>
    <property type="match status" value="1"/>
</dbReference>
<reference evidence="3" key="1">
    <citation type="submission" date="2020-12" db="EMBL/GenBank/DDBJ databases">
        <title>Leucobacter sp. CAS2, isolated from Chromium sludge.</title>
        <authorList>
            <person name="Xu Z."/>
        </authorList>
    </citation>
    <scope>NUCLEOTIDE SEQUENCE</scope>
    <source>
        <strain evidence="3">CSA2</strain>
    </source>
</reference>
<dbReference type="InterPro" id="IPR010994">
    <property type="entry name" value="RuvA_2-like"/>
</dbReference>
<dbReference type="InterPro" id="IPR004509">
    <property type="entry name" value="Competence_ComEA_HhH"/>
</dbReference>
<dbReference type="GO" id="GO:0003677">
    <property type="term" value="F:DNA binding"/>
    <property type="evidence" value="ECO:0007669"/>
    <property type="project" value="UniProtKB-KW"/>
</dbReference>
<evidence type="ECO:0000259" key="2">
    <source>
        <dbReference type="SMART" id="SM00278"/>
    </source>
</evidence>
<dbReference type="PANTHER" id="PTHR21180:SF32">
    <property type="entry name" value="ENDONUCLEASE_EXONUCLEASE_PHOSPHATASE FAMILY DOMAIN-CONTAINING PROTEIN 1"/>
    <property type="match status" value="1"/>
</dbReference>
<dbReference type="Gene3D" id="3.10.560.10">
    <property type="entry name" value="Outer membrane lipoprotein wza domain like"/>
    <property type="match status" value="1"/>
</dbReference>
<dbReference type="Proteomes" id="UP000618733">
    <property type="component" value="Unassembled WGS sequence"/>
</dbReference>
<dbReference type="InterPro" id="IPR019554">
    <property type="entry name" value="Soluble_ligand-bd"/>
</dbReference>
<keyword evidence="3" id="KW-0238">DNA-binding</keyword>
<proteinExistence type="predicted"/>
<organism evidence="3 4">
    <name type="scientific">Leucobacter edaphi</name>
    <dbReference type="NCBI Taxonomy" id="2796472"/>
    <lineage>
        <taxon>Bacteria</taxon>
        <taxon>Bacillati</taxon>
        <taxon>Actinomycetota</taxon>
        <taxon>Actinomycetes</taxon>
        <taxon>Micrococcales</taxon>
        <taxon>Microbacteriaceae</taxon>
        <taxon>Leucobacter</taxon>
    </lineage>
</organism>
<dbReference type="AlphaFoldDB" id="A0A934QAI3"/>
<evidence type="ECO:0000313" key="3">
    <source>
        <dbReference type="EMBL" id="MBK0421170.1"/>
    </source>
</evidence>
<dbReference type="GO" id="GO:0015628">
    <property type="term" value="P:protein secretion by the type II secretion system"/>
    <property type="evidence" value="ECO:0007669"/>
    <property type="project" value="TreeGrafter"/>
</dbReference>
<keyword evidence="4" id="KW-1185">Reference proteome</keyword>
<dbReference type="Gene3D" id="1.10.150.280">
    <property type="entry name" value="AF1531-like domain"/>
    <property type="match status" value="1"/>
</dbReference>
<dbReference type="GO" id="GO:0015627">
    <property type="term" value="C:type II protein secretion system complex"/>
    <property type="evidence" value="ECO:0007669"/>
    <property type="project" value="TreeGrafter"/>
</dbReference>
<sequence>MNGGGQAPAGAQGVQAREEGRHAEQQGAAEGASRVSGGEKSAPEPSAQKRLLVHVVGEVARPGVVELPAGSRVSDALAAAGGPGPAAELGAVNLARPLVDGEQLLVPNAESAAAGAASAPRLGDGNVGGGVAPGAGAAPIALNAASAESLQQLPGIGPSLAERIIAWRTEHGGFQSVDQLDEVPGIGAKLLERLRERVVV</sequence>
<accession>A0A934QAI3</accession>
<dbReference type="EMBL" id="JAEHOI010000002">
    <property type="protein sequence ID" value="MBK0421170.1"/>
    <property type="molecule type" value="Genomic_DNA"/>
</dbReference>
<dbReference type="SMART" id="SM00278">
    <property type="entry name" value="HhH1"/>
    <property type="match status" value="2"/>
</dbReference>
<dbReference type="PANTHER" id="PTHR21180">
    <property type="entry name" value="ENDONUCLEASE/EXONUCLEASE/PHOSPHATASE FAMILY DOMAIN-CONTAINING PROTEIN 1"/>
    <property type="match status" value="1"/>
</dbReference>
<protein>
    <submittedName>
        <fullName evidence="3">ComEA family DNA-binding protein</fullName>
    </submittedName>
</protein>